<dbReference type="SUPFAM" id="SSF52540">
    <property type="entry name" value="P-loop containing nucleoside triphosphate hydrolases"/>
    <property type="match status" value="1"/>
</dbReference>
<organism evidence="2 3">
    <name type="scientific">Hanstruepera neustonica</name>
    <dbReference type="NCBI Taxonomy" id="1445657"/>
    <lineage>
        <taxon>Bacteria</taxon>
        <taxon>Pseudomonadati</taxon>
        <taxon>Bacteroidota</taxon>
        <taxon>Flavobacteriia</taxon>
        <taxon>Flavobacteriales</taxon>
        <taxon>Flavobacteriaceae</taxon>
        <taxon>Hanstruepera</taxon>
    </lineage>
</organism>
<dbReference type="InterPro" id="IPR026634">
    <property type="entry name" value="TPST-like"/>
</dbReference>
<dbReference type="GO" id="GO:0008476">
    <property type="term" value="F:protein-tyrosine sulfotransferase activity"/>
    <property type="evidence" value="ECO:0007669"/>
    <property type="project" value="InterPro"/>
</dbReference>
<dbReference type="InterPro" id="IPR027417">
    <property type="entry name" value="P-loop_NTPase"/>
</dbReference>
<keyword evidence="1" id="KW-0808">Transferase</keyword>
<dbReference type="Proteomes" id="UP000236641">
    <property type="component" value="Unassembled WGS sequence"/>
</dbReference>
<dbReference type="Gene3D" id="3.40.50.300">
    <property type="entry name" value="P-loop containing nucleotide triphosphate hydrolases"/>
    <property type="match status" value="1"/>
</dbReference>
<dbReference type="PANTHER" id="PTHR12788:SF10">
    <property type="entry name" value="PROTEIN-TYROSINE SULFOTRANSFERASE"/>
    <property type="match status" value="1"/>
</dbReference>
<proteinExistence type="predicted"/>
<dbReference type="AlphaFoldDB" id="A0A2K1E3B5"/>
<dbReference type="PANTHER" id="PTHR12788">
    <property type="entry name" value="PROTEIN-TYROSINE SULFOTRANSFERASE 2"/>
    <property type="match status" value="1"/>
</dbReference>
<evidence type="ECO:0000313" key="3">
    <source>
        <dbReference type="Proteomes" id="UP000236641"/>
    </source>
</evidence>
<dbReference type="OrthoDB" id="5432096at2"/>
<dbReference type="EMBL" id="POWF01000001">
    <property type="protein sequence ID" value="PNQ74780.1"/>
    <property type="molecule type" value="Genomic_DNA"/>
</dbReference>
<reference evidence="2 3" key="1">
    <citation type="submission" date="2018-01" db="EMBL/GenBank/DDBJ databases">
        <title>The draft genome of Hanstruepera neustonica JCM19743.</title>
        <authorList>
            <person name="He R.-H."/>
            <person name="Du Z.-J."/>
        </authorList>
    </citation>
    <scope>NUCLEOTIDE SEQUENCE [LARGE SCALE GENOMIC DNA]</scope>
    <source>
        <strain evidence="2 3">JCM19743</strain>
    </source>
</reference>
<sequence>MRKIIESKSRKLEIESNNNIPFFIVGVQRSGTTLLRLLLNAHSEIAIPEEASFLKPILKRSWVNRKIRGKKKEKLVSYLRENEQFQLWNFDKKDILNAISEKKSITVKELMEIIYSSYAQHEQKKKWGDKSLFFGSMELLYDLFPKAKFIHIVRDGRDVFYSWRKMDPSKSHPAVMALDWKIKHGLVERSLRKIPKDKIYLIRYEDLVQKPEFHLKEISDFLKIDFEQSMIDFHLSSNKYIGKHHSELIFKAIDNKNTDKWKRNLTKKEQLIYQAMAGHSLIDYNYDLIKNDRKLLTFIWTGIDLAIGLPKRLIELIKVRIAFWRALRKGEATKTIKVGDMPEHNN</sequence>
<evidence type="ECO:0000313" key="2">
    <source>
        <dbReference type="EMBL" id="PNQ74780.1"/>
    </source>
</evidence>
<keyword evidence="3" id="KW-1185">Reference proteome</keyword>
<protein>
    <recommendedName>
        <fullName evidence="4">Sulfotransferase</fullName>
    </recommendedName>
</protein>
<name>A0A2K1E3B5_9FLAO</name>
<evidence type="ECO:0000256" key="1">
    <source>
        <dbReference type="ARBA" id="ARBA00022679"/>
    </source>
</evidence>
<dbReference type="Pfam" id="PF13469">
    <property type="entry name" value="Sulfotransfer_3"/>
    <property type="match status" value="1"/>
</dbReference>
<gene>
    <name evidence="2" type="ORF">C1T31_01170</name>
</gene>
<comment type="caution">
    <text evidence="2">The sequence shown here is derived from an EMBL/GenBank/DDBJ whole genome shotgun (WGS) entry which is preliminary data.</text>
</comment>
<evidence type="ECO:0008006" key="4">
    <source>
        <dbReference type="Google" id="ProtNLM"/>
    </source>
</evidence>
<accession>A0A2K1E3B5</accession>